<dbReference type="SUPFAM" id="SSF141868">
    <property type="entry name" value="EAL domain-like"/>
    <property type="match status" value="1"/>
</dbReference>
<protein>
    <submittedName>
        <fullName evidence="6">Diguanylate cyclase (GGDEF)-like protein</fullName>
    </submittedName>
</protein>
<dbReference type="SMART" id="SM00267">
    <property type="entry name" value="GGDEF"/>
    <property type="match status" value="1"/>
</dbReference>
<dbReference type="NCBIfam" id="TIGR00254">
    <property type="entry name" value="GGDEF"/>
    <property type="match status" value="1"/>
</dbReference>
<dbReference type="SUPFAM" id="SSF52172">
    <property type="entry name" value="CheY-like"/>
    <property type="match status" value="1"/>
</dbReference>
<dbReference type="InterPro" id="IPR043128">
    <property type="entry name" value="Rev_trsase/Diguanyl_cyclase"/>
</dbReference>
<dbReference type="InterPro" id="IPR035919">
    <property type="entry name" value="EAL_sf"/>
</dbReference>
<evidence type="ECO:0000259" key="4">
    <source>
        <dbReference type="PROSITE" id="PS50883"/>
    </source>
</evidence>
<evidence type="ECO:0000313" key="6">
    <source>
        <dbReference type="EMBL" id="RKT47081.1"/>
    </source>
</evidence>
<dbReference type="Pfam" id="PF00990">
    <property type="entry name" value="GGDEF"/>
    <property type="match status" value="1"/>
</dbReference>
<dbReference type="InterPro" id="IPR011006">
    <property type="entry name" value="CheY-like_superfamily"/>
</dbReference>
<dbReference type="Gene3D" id="3.40.50.2300">
    <property type="match status" value="1"/>
</dbReference>
<dbReference type="Gene3D" id="3.20.20.450">
    <property type="entry name" value="EAL domain"/>
    <property type="match status" value="1"/>
</dbReference>
<feature type="domain" description="GGDEF" evidence="5">
    <location>
        <begin position="175"/>
        <end position="309"/>
    </location>
</feature>
<dbReference type="InterPro" id="IPR029787">
    <property type="entry name" value="Nucleotide_cyclase"/>
</dbReference>
<evidence type="ECO:0000259" key="3">
    <source>
        <dbReference type="PROSITE" id="PS50110"/>
    </source>
</evidence>
<keyword evidence="7" id="KW-1185">Reference proteome</keyword>
<dbReference type="FunFam" id="3.30.70.270:FF:000001">
    <property type="entry name" value="Diguanylate cyclase domain protein"/>
    <property type="match status" value="1"/>
</dbReference>
<dbReference type="InterPro" id="IPR052155">
    <property type="entry name" value="Biofilm_reg_signaling"/>
</dbReference>
<dbReference type="EMBL" id="RBXL01000001">
    <property type="protein sequence ID" value="RKT47081.1"/>
    <property type="molecule type" value="Genomic_DNA"/>
</dbReference>
<evidence type="ECO:0000256" key="1">
    <source>
        <dbReference type="ARBA" id="ARBA00001946"/>
    </source>
</evidence>
<dbReference type="PANTHER" id="PTHR44757">
    <property type="entry name" value="DIGUANYLATE CYCLASE DGCP"/>
    <property type="match status" value="1"/>
</dbReference>
<keyword evidence="2" id="KW-0597">Phosphoprotein</keyword>
<dbReference type="SMART" id="SM00052">
    <property type="entry name" value="EAL"/>
    <property type="match status" value="1"/>
</dbReference>
<dbReference type="Gene3D" id="3.30.70.270">
    <property type="match status" value="1"/>
</dbReference>
<name>A0A495VCE6_9GAMM</name>
<feature type="domain" description="EAL" evidence="4">
    <location>
        <begin position="318"/>
        <end position="572"/>
    </location>
</feature>
<dbReference type="Pfam" id="PF00563">
    <property type="entry name" value="EAL"/>
    <property type="match status" value="1"/>
</dbReference>
<dbReference type="InterPro" id="IPR001633">
    <property type="entry name" value="EAL_dom"/>
</dbReference>
<feature type="modified residue" description="4-aspartylphosphate" evidence="2">
    <location>
        <position position="58"/>
    </location>
</feature>
<dbReference type="PROSITE" id="PS50887">
    <property type="entry name" value="GGDEF"/>
    <property type="match status" value="1"/>
</dbReference>
<dbReference type="PROSITE" id="PS50883">
    <property type="entry name" value="EAL"/>
    <property type="match status" value="1"/>
</dbReference>
<dbReference type="SMART" id="SM00448">
    <property type="entry name" value="REC"/>
    <property type="match status" value="1"/>
</dbReference>
<evidence type="ECO:0000256" key="2">
    <source>
        <dbReference type="PROSITE-ProRule" id="PRU00169"/>
    </source>
</evidence>
<proteinExistence type="predicted"/>
<dbReference type="SUPFAM" id="SSF55073">
    <property type="entry name" value="Nucleotide cyclase"/>
    <property type="match status" value="1"/>
</dbReference>
<dbReference type="Pfam" id="PF00072">
    <property type="entry name" value="Response_reg"/>
    <property type="match status" value="1"/>
</dbReference>
<dbReference type="CDD" id="cd01949">
    <property type="entry name" value="GGDEF"/>
    <property type="match status" value="1"/>
</dbReference>
<dbReference type="AlphaFoldDB" id="A0A495VCE6"/>
<reference evidence="6 7" key="1">
    <citation type="submission" date="2018-10" db="EMBL/GenBank/DDBJ databases">
        <title>Genomic Encyclopedia of Archaeal and Bacterial Type Strains, Phase II (KMG-II): from individual species to whole genera.</title>
        <authorList>
            <person name="Goeker M."/>
        </authorList>
    </citation>
    <scope>NUCLEOTIDE SEQUENCE [LARGE SCALE GENOMIC DNA]</scope>
    <source>
        <strain evidence="6 7">DSM 235</strain>
    </source>
</reference>
<dbReference type="Proteomes" id="UP000274556">
    <property type="component" value="Unassembled WGS sequence"/>
</dbReference>
<dbReference type="GO" id="GO:0003824">
    <property type="term" value="F:catalytic activity"/>
    <property type="evidence" value="ECO:0007669"/>
    <property type="project" value="UniProtKB-ARBA"/>
</dbReference>
<dbReference type="PANTHER" id="PTHR44757:SF2">
    <property type="entry name" value="BIOFILM ARCHITECTURE MAINTENANCE PROTEIN MBAA"/>
    <property type="match status" value="1"/>
</dbReference>
<evidence type="ECO:0000313" key="7">
    <source>
        <dbReference type="Proteomes" id="UP000274556"/>
    </source>
</evidence>
<accession>A0A495VCE6</accession>
<comment type="cofactor">
    <cofactor evidence="1">
        <name>Mg(2+)</name>
        <dbReference type="ChEBI" id="CHEBI:18420"/>
    </cofactor>
</comment>
<gene>
    <name evidence="6" type="ORF">BDD21_4635</name>
</gene>
<dbReference type="PROSITE" id="PS50110">
    <property type="entry name" value="RESPONSE_REGULATORY"/>
    <property type="match status" value="1"/>
</dbReference>
<dbReference type="CDD" id="cd01948">
    <property type="entry name" value="EAL"/>
    <property type="match status" value="1"/>
</dbReference>
<organism evidence="6 7">
    <name type="scientific">Thiocapsa rosea</name>
    <dbReference type="NCBI Taxonomy" id="69360"/>
    <lineage>
        <taxon>Bacteria</taxon>
        <taxon>Pseudomonadati</taxon>
        <taxon>Pseudomonadota</taxon>
        <taxon>Gammaproteobacteria</taxon>
        <taxon>Chromatiales</taxon>
        <taxon>Chromatiaceae</taxon>
        <taxon>Thiocapsa</taxon>
    </lineage>
</organism>
<comment type="caution">
    <text evidence="6">The sequence shown here is derived from an EMBL/GenBank/DDBJ whole genome shotgun (WGS) entry which is preliminary data.</text>
</comment>
<dbReference type="GO" id="GO:0000160">
    <property type="term" value="P:phosphorelay signal transduction system"/>
    <property type="evidence" value="ECO:0007669"/>
    <property type="project" value="InterPro"/>
</dbReference>
<evidence type="ECO:0000259" key="5">
    <source>
        <dbReference type="PROSITE" id="PS50887"/>
    </source>
</evidence>
<dbReference type="InterPro" id="IPR001789">
    <property type="entry name" value="Sig_transdc_resp-reg_receiver"/>
</dbReference>
<dbReference type="InterPro" id="IPR000160">
    <property type="entry name" value="GGDEF_dom"/>
</dbReference>
<sequence>MIPANPAIRILIVDDDPVSVQVMARALKSVCRCEFALSGPQALERLAKERLPALILLDVLMPEMDGYTLCRTLQSDPRLKDIPVIYVTASQDPDSETRALEAGAADFIAKPINPPVLHLRVGLQLQLRERDQARRDSEARFERLAHYDALTGLPNRLLLADRLHQAMAQTKRRGKRLAVAYLDLDGFKAINDRHGHAVGDRVLVTAAERMKQALREGDTVARLAGDEFVAALIDLESSDAGALLLDRLLAALSAPMPLGDLVVQISASLGVTFYPQPVEVDADQLLRQADHAMYQAKLTGKNCYRVFNVDQDHRNRGVQENPERIRSALVAREFVLYYQPKVSLRSGDVIGAEALIRWQHPKRGLLLPQEFLPVIEDDPLAAELGEWVIETALTQMEVWEANGVDLPISVNVGACQLRQSDFVARLRALMAAHPGVKPASLALEIREISAMRDLAHVARVVADCRELGVSCALDNFGIGYSSLTYLKQLAVTALKIDRSFVGDMLDNPDDLAIIEGILGLATAFRLQTIAEGAETPEQGERLLQLGCELAQGYGIAHPMSADAVIGWLADWPPSPHWIHLFLDRRRALLSDLAK</sequence>
<feature type="domain" description="Response regulatory" evidence="3">
    <location>
        <begin position="9"/>
        <end position="125"/>
    </location>
</feature>